<feature type="compositionally biased region" description="Basic residues" evidence="1">
    <location>
        <begin position="34"/>
        <end position="44"/>
    </location>
</feature>
<dbReference type="PANTHER" id="PTHR37308">
    <property type="entry name" value="INTEGRAL MEMBRANE PROTEIN"/>
    <property type="match status" value="1"/>
</dbReference>
<evidence type="ECO:0000313" key="4">
    <source>
        <dbReference type="Proteomes" id="UP000011016"/>
    </source>
</evidence>
<feature type="transmembrane region" description="Helical" evidence="2">
    <location>
        <begin position="117"/>
        <end position="139"/>
    </location>
</feature>
<dbReference type="Pfam" id="PF04018">
    <property type="entry name" value="VCA0040-like"/>
    <property type="match status" value="1"/>
</dbReference>
<dbReference type="EMBL" id="CAJZ01000103">
    <property type="protein sequence ID" value="CCI83438.1"/>
    <property type="molecule type" value="Genomic_DNA"/>
</dbReference>
<name>I7IX23_9CORY</name>
<accession>I7IX23</accession>
<feature type="transmembrane region" description="Helical" evidence="2">
    <location>
        <begin position="315"/>
        <end position="335"/>
    </location>
</feature>
<organism evidence="3 4">
    <name type="scientific">Corynebacterium otitidis ATCC 51513</name>
    <dbReference type="NCBI Taxonomy" id="883169"/>
    <lineage>
        <taxon>Bacteria</taxon>
        <taxon>Bacillati</taxon>
        <taxon>Actinomycetota</taxon>
        <taxon>Actinomycetes</taxon>
        <taxon>Mycobacteriales</taxon>
        <taxon>Corynebacteriaceae</taxon>
        <taxon>Corynebacterium</taxon>
    </lineage>
</organism>
<dbReference type="AlphaFoldDB" id="I7IX23"/>
<feature type="transmembrane region" description="Helical" evidence="2">
    <location>
        <begin position="283"/>
        <end position="300"/>
    </location>
</feature>
<feature type="transmembrane region" description="Helical" evidence="2">
    <location>
        <begin position="180"/>
        <end position="200"/>
    </location>
</feature>
<comment type="caution">
    <text evidence="3">The sequence shown here is derived from an EMBL/GenBank/DDBJ whole genome shotgun (WGS) entry which is preliminary data.</text>
</comment>
<keyword evidence="2" id="KW-1133">Transmembrane helix</keyword>
<evidence type="ECO:0000313" key="3">
    <source>
        <dbReference type="EMBL" id="CCI83438.1"/>
    </source>
</evidence>
<feature type="transmembrane region" description="Helical" evidence="2">
    <location>
        <begin position="207"/>
        <end position="238"/>
    </location>
</feature>
<keyword evidence="2" id="KW-0812">Transmembrane</keyword>
<protein>
    <submittedName>
        <fullName evidence="3">Putative membrane protein</fullName>
    </submittedName>
</protein>
<dbReference type="PANTHER" id="PTHR37308:SF1">
    <property type="entry name" value="POLYPRENYL-PHOSPHATE TRANSPORTER"/>
    <property type="match status" value="1"/>
</dbReference>
<reference evidence="3 4" key="1">
    <citation type="journal article" date="2012" name="J. Bacteriol.">
        <title>Draft Genome Sequence of Turicella otitidis ATCC 51513, Isolated from Middle Ear Fluid from a Child with Otitis Media.</title>
        <authorList>
            <person name="Brinkrolf K."/>
            <person name="Schneider J."/>
            <person name="Knecht M."/>
            <person name="Ruckert C."/>
            <person name="Tauch A."/>
        </authorList>
    </citation>
    <scope>NUCLEOTIDE SEQUENCE [LARGE SCALE GENOMIC DNA]</scope>
    <source>
        <strain evidence="3 4">ATCC 51513</strain>
    </source>
</reference>
<feature type="transmembrane region" description="Helical" evidence="2">
    <location>
        <begin position="250"/>
        <end position="271"/>
    </location>
</feature>
<sequence length="347" mass="35881">MLYSAPRITCETRLLPCPQPRAGRARPAPPRGRGGGKRRRHKGRSMSQVSSLTRIVGHAVRGALIGCAELVPGVSGGTVALITGIYEKAIAQGNAVLDVLKGLATGDAKRAAAKVDWAFLAAVAVGMVGAALALSSLLVSFVEGQPRISSALFFGMVAASIWVPLSMIGPEERRGRTPLLVVLFALTAIAAFIGTGLGAAEVTDPPLVAIFFAAMVAVCALVLPGISGSFILLTLGLYQPVLQAVADRDLVVIGVFAAGALLGVVLFVRFLRFLLLRFRGQTLAVMAGLMLGSLRALWPWQSEDGDLAAPDGQQLGGILVAAAAGALVVAVIVLIDRRTRAAAPAGR</sequence>
<feature type="transmembrane region" description="Helical" evidence="2">
    <location>
        <begin position="151"/>
        <end position="168"/>
    </location>
</feature>
<dbReference type="InterPro" id="IPR007163">
    <property type="entry name" value="VCA0040-like"/>
</dbReference>
<proteinExistence type="predicted"/>
<dbReference type="Proteomes" id="UP000011016">
    <property type="component" value="Unassembled WGS sequence"/>
</dbReference>
<feature type="region of interest" description="Disordered" evidence="1">
    <location>
        <begin position="16"/>
        <end position="48"/>
    </location>
</feature>
<gene>
    <name evidence="3" type="ORF">BN46_0705</name>
</gene>
<keyword evidence="2" id="KW-0472">Membrane</keyword>
<evidence type="ECO:0000256" key="1">
    <source>
        <dbReference type="SAM" id="MobiDB-lite"/>
    </source>
</evidence>
<evidence type="ECO:0000256" key="2">
    <source>
        <dbReference type="SAM" id="Phobius"/>
    </source>
</evidence>